<gene>
    <name evidence="1" type="ORF">METZ01_LOCUS416896</name>
</gene>
<reference evidence="1" key="1">
    <citation type="submission" date="2018-05" db="EMBL/GenBank/DDBJ databases">
        <authorList>
            <person name="Lanie J.A."/>
            <person name="Ng W.-L."/>
            <person name="Kazmierczak K.M."/>
            <person name="Andrzejewski T.M."/>
            <person name="Davidsen T.M."/>
            <person name="Wayne K.J."/>
            <person name="Tettelin H."/>
            <person name="Glass J.I."/>
            <person name="Rusch D."/>
            <person name="Podicherti R."/>
            <person name="Tsui H.-C.T."/>
            <person name="Winkler M.E."/>
        </authorList>
    </citation>
    <scope>NUCLEOTIDE SEQUENCE</scope>
</reference>
<dbReference type="PANTHER" id="PTHR36454:SF1">
    <property type="entry name" value="DUF1015 DOMAIN-CONTAINING PROTEIN"/>
    <property type="match status" value="1"/>
</dbReference>
<evidence type="ECO:0000313" key="1">
    <source>
        <dbReference type="EMBL" id="SVD64042.1"/>
    </source>
</evidence>
<dbReference type="AlphaFoldDB" id="A0A382WYY1"/>
<organism evidence="1">
    <name type="scientific">marine metagenome</name>
    <dbReference type="NCBI Taxonomy" id="408172"/>
    <lineage>
        <taxon>unclassified sequences</taxon>
        <taxon>metagenomes</taxon>
        <taxon>ecological metagenomes</taxon>
    </lineage>
</organism>
<protein>
    <recommendedName>
        <fullName evidence="2">DUF1015 domain-containing protein</fullName>
    </recommendedName>
</protein>
<name>A0A382WYY1_9ZZZZ</name>
<dbReference type="InterPro" id="IPR008323">
    <property type="entry name" value="UCP033563"/>
</dbReference>
<feature type="non-terminal residue" evidence="1">
    <location>
        <position position="122"/>
    </location>
</feature>
<sequence>MSIIKPFRGYLPPSEIAGKVSSPPYDVLSSDEAREMAQNNPDSFLRIIKPQIDYMPDSEPCGDSLHHHASENLRDFIRSGKLKQDHDLCFYLYQIIMRNHTQTGIMAAVSVNDYNQGYIKKH</sequence>
<dbReference type="PANTHER" id="PTHR36454">
    <property type="entry name" value="LMO2823 PROTEIN"/>
    <property type="match status" value="1"/>
</dbReference>
<dbReference type="EMBL" id="UINC01163629">
    <property type="protein sequence ID" value="SVD64042.1"/>
    <property type="molecule type" value="Genomic_DNA"/>
</dbReference>
<accession>A0A382WYY1</accession>
<dbReference type="Pfam" id="PF06245">
    <property type="entry name" value="DUF1015"/>
    <property type="match status" value="1"/>
</dbReference>
<evidence type="ECO:0008006" key="2">
    <source>
        <dbReference type="Google" id="ProtNLM"/>
    </source>
</evidence>
<proteinExistence type="predicted"/>